<gene>
    <name evidence="2" type="ORF">FLX08_36560</name>
</gene>
<dbReference type="EMBL" id="VIRM01000072">
    <property type="protein sequence ID" value="TQS12036.1"/>
    <property type="molecule type" value="Genomic_DNA"/>
</dbReference>
<dbReference type="Proteomes" id="UP000316541">
    <property type="component" value="Unassembled WGS sequence"/>
</dbReference>
<organism evidence="2 3">
    <name type="scientific">Microbispora hainanensis</name>
    <dbReference type="NCBI Taxonomy" id="568844"/>
    <lineage>
        <taxon>Bacteria</taxon>
        <taxon>Bacillati</taxon>
        <taxon>Actinomycetota</taxon>
        <taxon>Actinomycetes</taxon>
        <taxon>Streptosporangiales</taxon>
        <taxon>Streptosporangiaceae</taxon>
        <taxon>Microbispora</taxon>
    </lineage>
</organism>
<evidence type="ECO:0000256" key="1">
    <source>
        <dbReference type="SAM" id="MobiDB-lite"/>
    </source>
</evidence>
<dbReference type="RefSeq" id="WP_142624842.1">
    <property type="nucleotide sequence ID" value="NZ_VIRM01000072.1"/>
</dbReference>
<name>A0A544Y5I4_9ACTN</name>
<accession>A0A544Y5I4</accession>
<comment type="caution">
    <text evidence="2">The sequence shown here is derived from an EMBL/GenBank/DDBJ whole genome shotgun (WGS) entry which is preliminary data.</text>
</comment>
<evidence type="ECO:0000313" key="2">
    <source>
        <dbReference type="EMBL" id="TQS12036.1"/>
    </source>
</evidence>
<reference evidence="2 3" key="1">
    <citation type="submission" date="2019-07" db="EMBL/GenBank/DDBJ databases">
        <title>Microbispora hainanensis DSM 45428.</title>
        <authorList>
            <person name="Thawai C."/>
        </authorList>
    </citation>
    <scope>NUCLEOTIDE SEQUENCE [LARGE SCALE GENOMIC DNA]</scope>
    <source>
        <strain evidence="2 3">DSM 45428</strain>
    </source>
</reference>
<dbReference type="AlphaFoldDB" id="A0A544Y5I4"/>
<feature type="region of interest" description="Disordered" evidence="1">
    <location>
        <begin position="44"/>
        <end position="99"/>
    </location>
</feature>
<protein>
    <submittedName>
        <fullName evidence="2">Uncharacterized protein</fullName>
    </submittedName>
</protein>
<sequence>MAALNIGGAWIDAVTGGRRTHRRPAGGSIVVTVAAATCPSAYPEVEHVRGNTDPRPLRRFPPREDPRDEPREEPREEPPGERRAERRGSRATTKECEVS</sequence>
<proteinExistence type="predicted"/>
<evidence type="ECO:0000313" key="3">
    <source>
        <dbReference type="Proteomes" id="UP000316541"/>
    </source>
</evidence>